<protein>
    <recommendedName>
        <fullName evidence="7">TRAP transporter small permease protein</fullName>
    </recommendedName>
</protein>
<evidence type="ECO:0000259" key="8">
    <source>
        <dbReference type="Pfam" id="PF04290"/>
    </source>
</evidence>
<evidence type="ECO:0000256" key="4">
    <source>
        <dbReference type="ARBA" id="ARBA00022692"/>
    </source>
</evidence>
<evidence type="ECO:0000256" key="7">
    <source>
        <dbReference type="RuleBase" id="RU369079"/>
    </source>
</evidence>
<evidence type="ECO:0000256" key="5">
    <source>
        <dbReference type="ARBA" id="ARBA00022989"/>
    </source>
</evidence>
<keyword evidence="5 7" id="KW-1133">Transmembrane helix</keyword>
<name>A0A939EGW4_9HYPH</name>
<evidence type="ECO:0000256" key="6">
    <source>
        <dbReference type="ARBA" id="ARBA00023136"/>
    </source>
</evidence>
<organism evidence="9 10">
    <name type="scientific">Roseibium aggregatum</name>
    <dbReference type="NCBI Taxonomy" id="187304"/>
    <lineage>
        <taxon>Bacteria</taxon>
        <taxon>Pseudomonadati</taxon>
        <taxon>Pseudomonadota</taxon>
        <taxon>Alphaproteobacteria</taxon>
        <taxon>Hyphomicrobiales</taxon>
        <taxon>Stappiaceae</taxon>
        <taxon>Roseibium</taxon>
    </lineage>
</organism>
<evidence type="ECO:0000313" key="10">
    <source>
        <dbReference type="Proteomes" id="UP000664096"/>
    </source>
</evidence>
<comment type="subunit">
    <text evidence="7">The complex comprises the extracytoplasmic solute receptor protein and the two transmembrane proteins.</text>
</comment>
<feature type="transmembrane region" description="Helical" evidence="7">
    <location>
        <begin position="49"/>
        <end position="69"/>
    </location>
</feature>
<dbReference type="Pfam" id="PF04290">
    <property type="entry name" value="DctQ"/>
    <property type="match status" value="1"/>
</dbReference>
<accession>A0A939EGW4</accession>
<evidence type="ECO:0000256" key="1">
    <source>
        <dbReference type="ARBA" id="ARBA00004651"/>
    </source>
</evidence>
<comment type="similarity">
    <text evidence="7">Belongs to the TRAP transporter small permease family.</text>
</comment>
<feature type="transmembrane region" description="Helical" evidence="7">
    <location>
        <begin position="130"/>
        <end position="153"/>
    </location>
</feature>
<evidence type="ECO:0000313" key="9">
    <source>
        <dbReference type="EMBL" id="MBN9672992.1"/>
    </source>
</evidence>
<feature type="transmembrane region" description="Helical" evidence="7">
    <location>
        <begin position="90"/>
        <end position="110"/>
    </location>
</feature>
<gene>
    <name evidence="9" type="ORF">JF539_21735</name>
</gene>
<evidence type="ECO:0000256" key="3">
    <source>
        <dbReference type="ARBA" id="ARBA00022475"/>
    </source>
</evidence>
<keyword evidence="6 7" id="KW-0472">Membrane</keyword>
<dbReference type="Proteomes" id="UP000664096">
    <property type="component" value="Unassembled WGS sequence"/>
</dbReference>
<evidence type="ECO:0000256" key="2">
    <source>
        <dbReference type="ARBA" id="ARBA00022448"/>
    </source>
</evidence>
<reference evidence="9" key="1">
    <citation type="submission" date="2020-12" db="EMBL/GenBank/DDBJ databases">
        <title>Oil enriched cultivation method for isolating marine PHA-producing bacteria.</title>
        <authorList>
            <person name="Zheng W."/>
            <person name="Yu S."/>
            <person name="Huang Y."/>
        </authorList>
    </citation>
    <scope>NUCLEOTIDE SEQUENCE</scope>
    <source>
        <strain evidence="9">SY-2-12</strain>
    </source>
</reference>
<sequence>MLILARRTIDGLALMAAVILVAVAAYTSADALARKIAGTGLPGSVDVVGYGLGLVIALGLPYCTLNLGHVSVSVFVRKVPGKFGWLLRKFAPLASTLFFIVLTWQIGRIALKRLESGDQMWMLPVETWPIWIAVTGLLCVTAITQTTVLALPVSDQEEQQLARNEGEAV</sequence>
<dbReference type="InterPro" id="IPR055348">
    <property type="entry name" value="DctQ"/>
</dbReference>
<comment type="caution">
    <text evidence="9">The sequence shown here is derived from an EMBL/GenBank/DDBJ whole genome shotgun (WGS) entry which is preliminary data.</text>
</comment>
<dbReference type="EMBL" id="JAEKJZ010000005">
    <property type="protein sequence ID" value="MBN9672992.1"/>
    <property type="molecule type" value="Genomic_DNA"/>
</dbReference>
<keyword evidence="2 7" id="KW-0813">Transport</keyword>
<comment type="subcellular location">
    <subcellularLocation>
        <location evidence="7">Cell inner membrane</location>
        <topology evidence="7">Multi-pass membrane protein</topology>
    </subcellularLocation>
    <subcellularLocation>
        <location evidence="1">Cell membrane</location>
        <topology evidence="1">Multi-pass membrane protein</topology>
    </subcellularLocation>
</comment>
<dbReference type="RefSeq" id="WP_207142827.1">
    <property type="nucleotide sequence ID" value="NZ_JAEKJZ010000005.1"/>
</dbReference>
<dbReference type="GO" id="GO:0005886">
    <property type="term" value="C:plasma membrane"/>
    <property type="evidence" value="ECO:0007669"/>
    <property type="project" value="UniProtKB-SubCell"/>
</dbReference>
<feature type="domain" description="Tripartite ATP-independent periplasmic transporters DctQ component" evidence="8">
    <location>
        <begin position="25"/>
        <end position="147"/>
    </location>
</feature>
<proteinExistence type="inferred from homology"/>
<comment type="function">
    <text evidence="7">Part of the tripartite ATP-independent periplasmic (TRAP) transport system.</text>
</comment>
<dbReference type="GO" id="GO:0022857">
    <property type="term" value="F:transmembrane transporter activity"/>
    <property type="evidence" value="ECO:0007669"/>
    <property type="project" value="UniProtKB-UniRule"/>
</dbReference>
<dbReference type="AlphaFoldDB" id="A0A939EGW4"/>
<keyword evidence="7" id="KW-0997">Cell inner membrane</keyword>
<feature type="transmembrane region" description="Helical" evidence="7">
    <location>
        <begin position="12"/>
        <end position="29"/>
    </location>
</feature>
<keyword evidence="4 7" id="KW-0812">Transmembrane</keyword>
<keyword evidence="3" id="KW-1003">Cell membrane</keyword>